<proteinExistence type="predicted"/>
<evidence type="ECO:0000259" key="1">
    <source>
        <dbReference type="PROSITE" id="PS50011"/>
    </source>
</evidence>
<accession>A0AAV9NQ72</accession>
<reference evidence="2 3" key="1">
    <citation type="submission" date="2023-08" db="EMBL/GenBank/DDBJ databases">
        <title>Black Yeasts Isolated from many extreme environments.</title>
        <authorList>
            <person name="Coleine C."/>
            <person name="Stajich J.E."/>
            <person name="Selbmann L."/>
        </authorList>
    </citation>
    <scope>NUCLEOTIDE SEQUENCE [LARGE SCALE GENOMIC DNA]</scope>
    <source>
        <strain evidence="2 3">CCFEE 5792</strain>
    </source>
</reference>
<dbReference type="PROSITE" id="PS50011">
    <property type="entry name" value="PROTEIN_KINASE_DOM"/>
    <property type="match status" value="1"/>
</dbReference>
<dbReference type="InterPro" id="IPR029498">
    <property type="entry name" value="HeLo_dom"/>
</dbReference>
<comment type="caution">
    <text evidence="2">The sequence shown here is derived from an EMBL/GenBank/DDBJ whole genome shotgun (WGS) entry which is preliminary data.</text>
</comment>
<evidence type="ECO:0000313" key="3">
    <source>
        <dbReference type="Proteomes" id="UP001358417"/>
    </source>
</evidence>
<dbReference type="Proteomes" id="UP001358417">
    <property type="component" value="Unassembled WGS sequence"/>
</dbReference>
<dbReference type="SUPFAM" id="SSF56112">
    <property type="entry name" value="Protein kinase-like (PK-like)"/>
    <property type="match status" value="1"/>
</dbReference>
<dbReference type="InterPro" id="IPR011009">
    <property type="entry name" value="Kinase-like_dom_sf"/>
</dbReference>
<dbReference type="GeneID" id="89972815"/>
<protein>
    <recommendedName>
        <fullName evidence="1">Protein kinase domain-containing protein</fullName>
    </recommendedName>
</protein>
<name>A0AAV9NQ72_9EURO</name>
<dbReference type="Pfam" id="PF14479">
    <property type="entry name" value="HeLo"/>
    <property type="match status" value="1"/>
</dbReference>
<sequence>MDPITAAGLGLSITSLVLQLFGGCIKGYEIFLDMVGMPAKFAHLLVRMQLERTRLLNWGEKVGLLEEVLEQPSMTLHLHRNLIVDILFEIQRLFKESLLIQDKFASVGNLKEDRASPRTIDQASSQFQPKNNGALLEKALKALKTAAEIPTRLQWALVKQEKFEILVEKLISYNNSIVSLLDRTTIQQIYDMQIQTQLTMLQVSSKVDDLKQLALAIQMQTHSSTPASVEIHIGSQSGPARSHTDDAASFARLTNFKAQQINLDLESLNDRPGPLDGELTSRDTRCATRSLALYGGQRVWIEWKEYDPDHQLVSWPQMIGERVKKLAILLGIEDTPKEFRAPRCLGYFQDISEDAARYGLVYKIPPGLVESEPMTLLDLIQQEGKPSLTRRIGLAHKISESIIYLHAVNWLHKGVRSENIVFFAMPGQMPDLASPTISGFEYARPDLPEELTEMPSEDFHHDIYRHPDAIGRAETRSRKSWDIYSLGVVLVEIAFWKSIADIVGLHETQKGARSKLRRVRDTLLDDQFLRQIGAEVGEIYQGIVRRCIEGGMDLGIPDGADEAVPETGAELQRVFSQAVVQSFHSIRL</sequence>
<dbReference type="Gene3D" id="1.10.510.10">
    <property type="entry name" value="Transferase(Phosphotransferase) domain 1"/>
    <property type="match status" value="1"/>
</dbReference>
<dbReference type="RefSeq" id="XP_064710836.1">
    <property type="nucleotide sequence ID" value="XM_064848212.1"/>
</dbReference>
<dbReference type="Gene3D" id="1.20.120.1020">
    <property type="entry name" value="Prion-inhibition and propagation, HeLo domain"/>
    <property type="match status" value="1"/>
</dbReference>
<evidence type="ECO:0000313" key="2">
    <source>
        <dbReference type="EMBL" id="KAK5062564.1"/>
    </source>
</evidence>
<dbReference type="Pfam" id="PF24476">
    <property type="entry name" value="DUF7580"/>
    <property type="match status" value="1"/>
</dbReference>
<feature type="domain" description="Protein kinase" evidence="1">
    <location>
        <begin position="250"/>
        <end position="588"/>
    </location>
</feature>
<dbReference type="InterPro" id="IPR038305">
    <property type="entry name" value="HeLo_sf"/>
</dbReference>
<dbReference type="PANTHER" id="PTHR37542:SF1">
    <property type="entry name" value="PRION-INHIBITION AND PROPAGATION HELO DOMAIN-CONTAINING PROTEIN"/>
    <property type="match status" value="1"/>
</dbReference>
<dbReference type="EMBL" id="JAVRRD010000002">
    <property type="protein sequence ID" value="KAK5062564.1"/>
    <property type="molecule type" value="Genomic_DNA"/>
</dbReference>
<dbReference type="GO" id="GO:0004672">
    <property type="term" value="F:protein kinase activity"/>
    <property type="evidence" value="ECO:0007669"/>
    <property type="project" value="InterPro"/>
</dbReference>
<dbReference type="PANTHER" id="PTHR37542">
    <property type="entry name" value="HELO DOMAIN-CONTAINING PROTEIN-RELATED"/>
    <property type="match status" value="1"/>
</dbReference>
<keyword evidence="3" id="KW-1185">Reference proteome</keyword>
<dbReference type="GO" id="GO:0005524">
    <property type="term" value="F:ATP binding"/>
    <property type="evidence" value="ECO:0007669"/>
    <property type="project" value="InterPro"/>
</dbReference>
<dbReference type="InterPro" id="IPR056002">
    <property type="entry name" value="DUF7580"/>
</dbReference>
<dbReference type="AlphaFoldDB" id="A0AAV9NQ72"/>
<gene>
    <name evidence="2" type="ORF">LTR84_004637</name>
</gene>
<organism evidence="2 3">
    <name type="scientific">Exophiala bonariae</name>
    <dbReference type="NCBI Taxonomy" id="1690606"/>
    <lineage>
        <taxon>Eukaryota</taxon>
        <taxon>Fungi</taxon>
        <taxon>Dikarya</taxon>
        <taxon>Ascomycota</taxon>
        <taxon>Pezizomycotina</taxon>
        <taxon>Eurotiomycetes</taxon>
        <taxon>Chaetothyriomycetidae</taxon>
        <taxon>Chaetothyriales</taxon>
        <taxon>Herpotrichiellaceae</taxon>
        <taxon>Exophiala</taxon>
    </lineage>
</organism>
<dbReference type="InterPro" id="IPR000719">
    <property type="entry name" value="Prot_kinase_dom"/>
</dbReference>